<evidence type="ECO:0000259" key="1">
    <source>
        <dbReference type="Pfam" id="PF13175"/>
    </source>
</evidence>
<feature type="domain" description="Endonuclease GajA/Old nuclease/RecF-like AAA" evidence="1">
    <location>
        <begin position="16"/>
        <end position="76"/>
    </location>
</feature>
<feature type="domain" description="OLD protein-like TOPRIM" evidence="2">
    <location>
        <begin position="122"/>
        <end position="186"/>
    </location>
</feature>
<dbReference type="Pfam" id="PF13175">
    <property type="entry name" value="AAA_15"/>
    <property type="match status" value="1"/>
</dbReference>
<protein>
    <submittedName>
        <fullName evidence="3">Uncharacterized protein</fullName>
    </submittedName>
</protein>
<reference evidence="3" key="1">
    <citation type="journal article" date="2003" name="Mol. Microbiol.">
        <title>The vanG glycopeptide resistance operon from Enterococcus faecalis revisited.</title>
        <authorList>
            <person name="Depardieu F."/>
            <person name="Bonora M.G."/>
            <person name="Reynolds P.E."/>
            <person name="Courvalin P."/>
        </authorList>
    </citation>
    <scope>NUCLEOTIDE SEQUENCE</scope>
    <source>
        <strain evidence="3">BM4518</strain>
    </source>
</reference>
<dbReference type="PANTHER" id="PTHR43581:SF4">
    <property type="entry name" value="ATP_GTP PHOSPHATASE"/>
    <property type="match status" value="1"/>
</dbReference>
<evidence type="ECO:0000313" key="3">
    <source>
        <dbReference type="EMBL" id="AAQ16247.1"/>
    </source>
</evidence>
<proteinExistence type="predicted"/>
<dbReference type="InterPro" id="IPR034139">
    <property type="entry name" value="TOPRIM_OLD"/>
</dbReference>
<dbReference type="CDD" id="cd01026">
    <property type="entry name" value="TOPRIM_OLD"/>
    <property type="match status" value="1"/>
</dbReference>
<dbReference type="SUPFAM" id="SSF52540">
    <property type="entry name" value="P-loop containing nucleoside triphosphate hydrolases"/>
    <property type="match status" value="1"/>
</dbReference>
<dbReference type="AlphaFoldDB" id="Q6WS09"/>
<dbReference type="Gene3D" id="3.40.50.300">
    <property type="entry name" value="P-loop containing nucleotide triphosphate hydrolases"/>
    <property type="match status" value="1"/>
</dbReference>
<dbReference type="InterPro" id="IPR027417">
    <property type="entry name" value="P-loop_NTPase"/>
</dbReference>
<organism evidence="3">
    <name type="scientific">Enterococcus faecalis</name>
    <name type="common">Streptococcus faecalis</name>
    <dbReference type="NCBI Taxonomy" id="1351"/>
    <lineage>
        <taxon>Bacteria</taxon>
        <taxon>Bacillati</taxon>
        <taxon>Bacillota</taxon>
        <taxon>Bacilli</taxon>
        <taxon>Lactobacillales</taxon>
        <taxon>Enterococcaceae</taxon>
        <taxon>Enterococcus</taxon>
    </lineage>
</organism>
<dbReference type="Pfam" id="PF20469">
    <property type="entry name" value="OLD-like_TOPRIM"/>
    <property type="match status" value="1"/>
</dbReference>
<name>Q6WS09_ENTFL</name>
<dbReference type="EMBL" id="AY271781">
    <property type="protein sequence ID" value="AAQ16247.1"/>
    <property type="molecule type" value="Genomic_DNA"/>
</dbReference>
<sequence length="315" mass="36604">MMIIYILLLGKGRKKLLAYSIYDILSDENAEKKINLFLIEEPENHLHKSMQIALSQILFTDSKYTYLFVTTHSPFVLYEMDNVNLVRIYSERKINSISTFYKVPDAYEKNRKMLNRCLSEAIFANKVLLVEGPSEYMLFSKVLSVVHPFYEVDGIYILPVDGVGFETYFSILDELEIFNVVKTDNDLRAVTGKGTYSVLGFSRCNNYIGEKRLPTKQIQENSVSAKRSLYNSNINTLDKIRSDFHIFLSKVDLENDLDEFLHDRLSALLDNDNPVKYLQDAKHYHMVELIEKLSDTDCRTIYNHYNFACLKEVAE</sequence>
<dbReference type="InterPro" id="IPR051396">
    <property type="entry name" value="Bact_Antivir_Def_Nuclease"/>
</dbReference>
<evidence type="ECO:0000259" key="2">
    <source>
        <dbReference type="Pfam" id="PF20469"/>
    </source>
</evidence>
<dbReference type="InterPro" id="IPR041685">
    <property type="entry name" value="AAA_GajA/Old/RecF-like"/>
</dbReference>
<dbReference type="PANTHER" id="PTHR43581">
    <property type="entry name" value="ATP/GTP PHOSPHATASE"/>
    <property type="match status" value="1"/>
</dbReference>
<accession>Q6WS09</accession>